<comment type="subcellular location">
    <subcellularLocation>
        <location evidence="1">Membrane</location>
        <topology evidence="1">Single-pass membrane protein</topology>
    </subcellularLocation>
</comment>
<name>A0AA35X581_GEOBA</name>
<feature type="binding site" evidence="8">
    <location>
        <position position="632"/>
    </location>
    <ligand>
        <name>ATP</name>
        <dbReference type="ChEBI" id="CHEBI:30616"/>
    </ligand>
</feature>
<dbReference type="Gene3D" id="3.30.200.20">
    <property type="entry name" value="Phosphorylase Kinase, domain 1"/>
    <property type="match status" value="1"/>
</dbReference>
<evidence type="ECO:0000313" key="12">
    <source>
        <dbReference type="Proteomes" id="UP001174909"/>
    </source>
</evidence>
<organism evidence="11 12">
    <name type="scientific">Geodia barretti</name>
    <name type="common">Barrett's horny sponge</name>
    <dbReference type="NCBI Taxonomy" id="519541"/>
    <lineage>
        <taxon>Eukaryota</taxon>
        <taxon>Metazoa</taxon>
        <taxon>Porifera</taxon>
        <taxon>Demospongiae</taxon>
        <taxon>Heteroscleromorpha</taxon>
        <taxon>Tetractinellida</taxon>
        <taxon>Astrophorina</taxon>
        <taxon>Geodiidae</taxon>
        <taxon>Geodia</taxon>
    </lineage>
</organism>
<dbReference type="InterPro" id="IPR017441">
    <property type="entry name" value="Protein_kinase_ATP_BS"/>
</dbReference>
<evidence type="ECO:0000256" key="1">
    <source>
        <dbReference type="ARBA" id="ARBA00004167"/>
    </source>
</evidence>
<reference evidence="11" key="1">
    <citation type="submission" date="2023-03" db="EMBL/GenBank/DDBJ databases">
        <authorList>
            <person name="Steffen K."/>
            <person name="Cardenas P."/>
        </authorList>
    </citation>
    <scope>NUCLEOTIDE SEQUENCE</scope>
</reference>
<dbReference type="InterPro" id="IPR001245">
    <property type="entry name" value="Ser-Thr/Tyr_kinase_cat_dom"/>
</dbReference>
<keyword evidence="9" id="KW-1133">Transmembrane helix</keyword>
<keyword evidence="5 8" id="KW-0067">ATP-binding</keyword>
<proteinExistence type="predicted"/>
<dbReference type="FunFam" id="1.10.510.10:FF:000554">
    <property type="entry name" value="Predicted protein"/>
    <property type="match status" value="1"/>
</dbReference>
<dbReference type="PROSITE" id="PS00109">
    <property type="entry name" value="PROTEIN_KINASE_TYR"/>
    <property type="match status" value="1"/>
</dbReference>
<comment type="caution">
    <text evidence="11">The sequence shown here is derived from an EMBL/GenBank/DDBJ whole genome shotgun (WGS) entry which is preliminary data.</text>
</comment>
<dbReference type="GO" id="GO:0004714">
    <property type="term" value="F:transmembrane receptor protein tyrosine kinase activity"/>
    <property type="evidence" value="ECO:0007669"/>
    <property type="project" value="UniProtKB-EC"/>
</dbReference>
<keyword evidence="4" id="KW-0418">Kinase</keyword>
<dbReference type="CDD" id="cd00192">
    <property type="entry name" value="PTKc"/>
    <property type="match status" value="1"/>
</dbReference>
<evidence type="ECO:0000256" key="8">
    <source>
        <dbReference type="PROSITE-ProRule" id="PRU10141"/>
    </source>
</evidence>
<sequence>MRVRCYFVRMSIEKDINVRRLRGFIHSPLLAGKQTMKLGWACILLTLAQAGLGDIVTPCSDTDVTALRDTLRQSACKLVPGRGNDTQTQIFRESVYKKHGQQNILSPFFAFASLFRPNPALVWCRSPCSLKSANITWCINIAYLDRVVETCVRLGEDGQIVTNSTCEAELVGVPSVLDLPSVCTFAGDTGCLAMANLDWFYEGSLMTCTVESETCSSKSFTTLLTTSGIAQPPEFELFPLSPFNILTSNQVVLHVELSSPTERITVIWQHRDTLHNQFIYEDPFCVSLHEECQNDTHPRAAQLRQERIRTYRTTRVVELDGCQSSFFYRLETYLIIDNATAEDSGEYIFNSTVTHTGSDPITVARSVNVSISCENRPPPIESTAAPLSIRVQGNNSYWECTLTDHPGANLVLVLNKTTVLQPSKPGTTCRNRSEVVFYVEPTPKHTCYSKFKMVVFVCSADYSLVGEYSVMNSSGHWAPGSSVFVKVVEGQTILTIPNSHASSSGKGEDENQVVYTAVPVSILVVLVVVVLVVLLVVLRSRKRTRDRRILTRVHSPSLKEVAFLKEDGGEPGLHSPSSPGNCNLGDPLEFPRNRLYVYSNKILGEGSFGRVLQAKAQGIVPGMPDRNIVAVKTTKDNATSLEREELLAELQLMKFMDPHENILNLLGHCTTPGGPVCLIVEYASYGNLRDFLRQCEEVVLSLNHMPHIPRNRSRTRTFSASSCSSSQPLISRQDSVFTPSSGHTHFVFPSSPTSHVSSGSCSSDTGGKMTAHHPDAAAIPLAHSVAPIGHDYLNTKGLVYMEDVHNFALQIACGLEHLASMQIVHCDLAARNVLIAEGFVLKIADFGLARDISEREMYKKNPRGKIPVKWTAPEALEKRIFTVKSDVWSYGVLLWELFTYGHTPYPEFNLGTSYEPFIEFLKSGNRMQQPESCPPTFYDLMLECWHLDPSLRPSPHDIVAQLTPSDSIFDDADSEVHAAQNTVCSKLTSSSNGGHQSSQE</sequence>
<evidence type="ECO:0000256" key="4">
    <source>
        <dbReference type="ARBA" id="ARBA00022777"/>
    </source>
</evidence>
<keyword evidence="11" id="KW-0675">Receptor</keyword>
<keyword evidence="9" id="KW-0812">Transmembrane</keyword>
<dbReference type="InterPro" id="IPR000719">
    <property type="entry name" value="Prot_kinase_dom"/>
</dbReference>
<comment type="catalytic activity">
    <reaction evidence="7">
        <text>L-tyrosyl-[protein] + ATP = O-phospho-L-tyrosyl-[protein] + ADP + H(+)</text>
        <dbReference type="Rhea" id="RHEA:10596"/>
        <dbReference type="Rhea" id="RHEA-COMP:10136"/>
        <dbReference type="Rhea" id="RHEA-COMP:20101"/>
        <dbReference type="ChEBI" id="CHEBI:15378"/>
        <dbReference type="ChEBI" id="CHEBI:30616"/>
        <dbReference type="ChEBI" id="CHEBI:46858"/>
        <dbReference type="ChEBI" id="CHEBI:61978"/>
        <dbReference type="ChEBI" id="CHEBI:456216"/>
        <dbReference type="EC" id="2.7.10.1"/>
    </reaction>
</comment>
<evidence type="ECO:0000256" key="3">
    <source>
        <dbReference type="ARBA" id="ARBA00022741"/>
    </source>
</evidence>
<evidence type="ECO:0000256" key="5">
    <source>
        <dbReference type="ARBA" id="ARBA00022840"/>
    </source>
</evidence>
<evidence type="ECO:0000313" key="11">
    <source>
        <dbReference type="EMBL" id="CAI8045848.1"/>
    </source>
</evidence>
<dbReference type="GO" id="GO:0043235">
    <property type="term" value="C:receptor complex"/>
    <property type="evidence" value="ECO:0007669"/>
    <property type="project" value="TreeGrafter"/>
</dbReference>
<dbReference type="Pfam" id="PF07714">
    <property type="entry name" value="PK_Tyr_Ser-Thr"/>
    <property type="match status" value="1"/>
</dbReference>
<evidence type="ECO:0000256" key="9">
    <source>
        <dbReference type="SAM" id="Phobius"/>
    </source>
</evidence>
<dbReference type="InterPro" id="IPR050122">
    <property type="entry name" value="RTK"/>
</dbReference>
<keyword evidence="3 8" id="KW-0547">Nucleotide-binding</keyword>
<feature type="domain" description="Protein kinase" evidence="10">
    <location>
        <begin position="597"/>
        <end position="969"/>
    </location>
</feature>
<dbReference type="GO" id="GO:0005886">
    <property type="term" value="C:plasma membrane"/>
    <property type="evidence" value="ECO:0007669"/>
    <property type="project" value="TreeGrafter"/>
</dbReference>
<dbReference type="GO" id="GO:0005524">
    <property type="term" value="F:ATP binding"/>
    <property type="evidence" value="ECO:0007669"/>
    <property type="project" value="UniProtKB-UniRule"/>
</dbReference>
<dbReference type="EMBL" id="CASHTH010003506">
    <property type="protein sequence ID" value="CAI8045848.1"/>
    <property type="molecule type" value="Genomic_DNA"/>
</dbReference>
<evidence type="ECO:0000259" key="10">
    <source>
        <dbReference type="PROSITE" id="PS50011"/>
    </source>
</evidence>
<protein>
    <submittedName>
        <fullName evidence="11">Platelet-derived growth factor receptor alpha</fullName>
    </submittedName>
</protein>
<gene>
    <name evidence="11" type="ORF">GBAR_LOCUS25348</name>
</gene>
<dbReference type="PROSITE" id="PS00107">
    <property type="entry name" value="PROTEIN_KINASE_ATP"/>
    <property type="match status" value="1"/>
</dbReference>
<keyword evidence="6" id="KW-0829">Tyrosine-protein kinase</keyword>
<dbReference type="PANTHER" id="PTHR24416">
    <property type="entry name" value="TYROSINE-PROTEIN KINASE RECEPTOR"/>
    <property type="match status" value="1"/>
</dbReference>
<dbReference type="Proteomes" id="UP001174909">
    <property type="component" value="Unassembled WGS sequence"/>
</dbReference>
<feature type="transmembrane region" description="Helical" evidence="9">
    <location>
        <begin position="513"/>
        <end position="538"/>
    </location>
</feature>
<dbReference type="AlphaFoldDB" id="A0AA35X581"/>
<keyword evidence="9" id="KW-0472">Membrane</keyword>
<evidence type="ECO:0000256" key="2">
    <source>
        <dbReference type="ARBA" id="ARBA00022679"/>
    </source>
</evidence>
<dbReference type="GO" id="GO:0007169">
    <property type="term" value="P:cell surface receptor protein tyrosine kinase signaling pathway"/>
    <property type="evidence" value="ECO:0007669"/>
    <property type="project" value="TreeGrafter"/>
</dbReference>
<accession>A0AA35X581</accession>
<dbReference type="Gene3D" id="1.10.510.10">
    <property type="entry name" value="Transferase(Phosphotransferase) domain 1"/>
    <property type="match status" value="1"/>
</dbReference>
<dbReference type="PROSITE" id="PS50011">
    <property type="entry name" value="PROTEIN_KINASE_DOM"/>
    <property type="match status" value="1"/>
</dbReference>
<evidence type="ECO:0000256" key="6">
    <source>
        <dbReference type="ARBA" id="ARBA00023137"/>
    </source>
</evidence>
<dbReference type="InterPro" id="IPR011009">
    <property type="entry name" value="Kinase-like_dom_sf"/>
</dbReference>
<keyword evidence="2" id="KW-0808">Transferase</keyword>
<evidence type="ECO:0000256" key="7">
    <source>
        <dbReference type="ARBA" id="ARBA00051243"/>
    </source>
</evidence>
<keyword evidence="12" id="KW-1185">Reference proteome</keyword>
<dbReference type="InterPro" id="IPR008266">
    <property type="entry name" value="Tyr_kinase_AS"/>
</dbReference>
<dbReference type="SUPFAM" id="SSF56112">
    <property type="entry name" value="Protein kinase-like (PK-like)"/>
    <property type="match status" value="1"/>
</dbReference>
<dbReference type="PANTHER" id="PTHR24416:SF617">
    <property type="entry name" value="RET ONCOGENE, ISOFORM A"/>
    <property type="match status" value="1"/>
</dbReference>